<organism evidence="2 3">
    <name type="scientific">Trifolium medium</name>
    <dbReference type="NCBI Taxonomy" id="97028"/>
    <lineage>
        <taxon>Eukaryota</taxon>
        <taxon>Viridiplantae</taxon>
        <taxon>Streptophyta</taxon>
        <taxon>Embryophyta</taxon>
        <taxon>Tracheophyta</taxon>
        <taxon>Spermatophyta</taxon>
        <taxon>Magnoliopsida</taxon>
        <taxon>eudicotyledons</taxon>
        <taxon>Gunneridae</taxon>
        <taxon>Pentapetalae</taxon>
        <taxon>rosids</taxon>
        <taxon>fabids</taxon>
        <taxon>Fabales</taxon>
        <taxon>Fabaceae</taxon>
        <taxon>Papilionoideae</taxon>
        <taxon>50 kb inversion clade</taxon>
        <taxon>NPAAA clade</taxon>
        <taxon>Hologalegina</taxon>
        <taxon>IRL clade</taxon>
        <taxon>Trifolieae</taxon>
        <taxon>Trifolium</taxon>
    </lineage>
</organism>
<feature type="compositionally biased region" description="Basic residues" evidence="1">
    <location>
        <begin position="8"/>
        <end position="24"/>
    </location>
</feature>
<accession>A0A392UAY1</accession>
<feature type="non-terminal residue" evidence="2">
    <location>
        <position position="81"/>
    </location>
</feature>
<comment type="caution">
    <text evidence="2">The sequence shown here is derived from an EMBL/GenBank/DDBJ whole genome shotgun (WGS) entry which is preliminary data.</text>
</comment>
<dbReference type="AlphaFoldDB" id="A0A392UAY1"/>
<name>A0A392UAY1_9FABA</name>
<evidence type="ECO:0000313" key="3">
    <source>
        <dbReference type="Proteomes" id="UP000265520"/>
    </source>
</evidence>
<dbReference type="Proteomes" id="UP000265520">
    <property type="component" value="Unassembled WGS sequence"/>
</dbReference>
<proteinExistence type="predicted"/>
<keyword evidence="3" id="KW-1185">Reference proteome</keyword>
<feature type="non-terminal residue" evidence="2">
    <location>
        <position position="1"/>
    </location>
</feature>
<sequence length="81" mass="9180">EGPESGKGRKKSKTSTSRIKHAKGKKELKVNQELILSDYDGTDEDWREFLRTLKPHESHRNASSSDEEDGTITEEPQGRVL</sequence>
<dbReference type="EMBL" id="LXQA010780559">
    <property type="protein sequence ID" value="MCI70681.1"/>
    <property type="molecule type" value="Genomic_DNA"/>
</dbReference>
<evidence type="ECO:0000256" key="1">
    <source>
        <dbReference type="SAM" id="MobiDB-lite"/>
    </source>
</evidence>
<reference evidence="2 3" key="1">
    <citation type="journal article" date="2018" name="Front. Plant Sci.">
        <title>Red Clover (Trifolium pratense) and Zigzag Clover (T. medium) - A Picture of Genomic Similarities and Differences.</title>
        <authorList>
            <person name="Dluhosova J."/>
            <person name="Istvanek J."/>
            <person name="Nedelnik J."/>
            <person name="Repkova J."/>
        </authorList>
    </citation>
    <scope>NUCLEOTIDE SEQUENCE [LARGE SCALE GENOMIC DNA]</scope>
    <source>
        <strain evidence="3">cv. 10/8</strain>
        <tissue evidence="2">Leaf</tissue>
    </source>
</reference>
<evidence type="ECO:0000313" key="2">
    <source>
        <dbReference type="EMBL" id="MCI70681.1"/>
    </source>
</evidence>
<feature type="region of interest" description="Disordered" evidence="1">
    <location>
        <begin position="1"/>
        <end position="31"/>
    </location>
</feature>
<protein>
    <submittedName>
        <fullName evidence="2">Uncharacterized protein</fullName>
    </submittedName>
</protein>
<feature type="region of interest" description="Disordered" evidence="1">
    <location>
        <begin position="52"/>
        <end position="81"/>
    </location>
</feature>